<name>A0A160TMR1_9ZZZZ</name>
<keyword evidence="2" id="KW-1277">Toxin-antitoxin system</keyword>
<dbReference type="PANTHER" id="PTHR33755:SF7">
    <property type="entry name" value="TOXIN MODULE OF TOXIN-ANTITOXIN SYSTEM RELE_STBE FAMILY"/>
    <property type="match status" value="1"/>
</dbReference>
<evidence type="ECO:0000313" key="3">
    <source>
        <dbReference type="EMBL" id="CUS45868.1"/>
    </source>
</evidence>
<gene>
    <name evidence="3" type="ORF">MGWOODY_Smn2245</name>
</gene>
<evidence type="ECO:0000256" key="2">
    <source>
        <dbReference type="ARBA" id="ARBA00022649"/>
    </source>
</evidence>
<organism evidence="3">
    <name type="scientific">hydrothermal vent metagenome</name>
    <dbReference type="NCBI Taxonomy" id="652676"/>
    <lineage>
        <taxon>unclassified sequences</taxon>
        <taxon>metagenomes</taxon>
        <taxon>ecological metagenomes</taxon>
    </lineage>
</organism>
<dbReference type="AlphaFoldDB" id="A0A160TMR1"/>
<dbReference type="PANTHER" id="PTHR33755">
    <property type="entry name" value="TOXIN PARE1-RELATED"/>
    <property type="match status" value="1"/>
</dbReference>
<protein>
    <submittedName>
        <fullName evidence="3">Death on curing protein, Doc toxin</fullName>
    </submittedName>
</protein>
<dbReference type="EMBL" id="CZQE01000308">
    <property type="protein sequence ID" value="CUS45868.1"/>
    <property type="molecule type" value="Genomic_DNA"/>
</dbReference>
<dbReference type="Pfam" id="PF05016">
    <property type="entry name" value="ParE_toxin"/>
    <property type="match status" value="1"/>
</dbReference>
<evidence type="ECO:0000256" key="1">
    <source>
        <dbReference type="ARBA" id="ARBA00006226"/>
    </source>
</evidence>
<reference evidence="3" key="1">
    <citation type="submission" date="2015-10" db="EMBL/GenBank/DDBJ databases">
        <authorList>
            <person name="Gilbert D.G."/>
        </authorList>
    </citation>
    <scope>NUCLEOTIDE SEQUENCE</scope>
</reference>
<sequence>MRIVWTGRASADLVRLHAFLEPVAPDAAAHIIQQLAHAPDRLVDFPRIGEKLDAYAPREVRRIIVGHYEMRYEIADAVIFILRLWHSREDCSGD</sequence>
<dbReference type="InterPro" id="IPR051803">
    <property type="entry name" value="TA_system_RelE-like_toxin"/>
</dbReference>
<dbReference type="InterPro" id="IPR035093">
    <property type="entry name" value="RelE/ParE_toxin_dom_sf"/>
</dbReference>
<dbReference type="SUPFAM" id="SSF143011">
    <property type="entry name" value="RelE-like"/>
    <property type="match status" value="1"/>
</dbReference>
<dbReference type="Gene3D" id="3.30.2310.20">
    <property type="entry name" value="RelE-like"/>
    <property type="match status" value="1"/>
</dbReference>
<proteinExistence type="inferred from homology"/>
<dbReference type="InterPro" id="IPR007712">
    <property type="entry name" value="RelE/ParE_toxin"/>
</dbReference>
<accession>A0A160TMR1</accession>
<comment type="similarity">
    <text evidence="1">Belongs to the RelE toxin family.</text>
</comment>